<dbReference type="RefSeq" id="WP_035619981.1">
    <property type="nucleotide sequence ID" value="NZ_CCAE010000001.1"/>
</dbReference>
<sequence length="112" mass="11854">MRRQQTARLESRLKQLQKIIDESKDHGVIVNAIAKMVAIDVETAKLWGAYAPAKTDITSNGETMQGAFAVPLGDVDPAAWAAAALAQSAGEEAEAERVLNARGVRNEAAPAA</sequence>
<protein>
    <submittedName>
        <fullName evidence="1">Uncharacterized protein</fullName>
    </submittedName>
</protein>
<gene>
    <name evidence="1" type="ORF">BN948_00163</name>
</gene>
<dbReference type="EMBL" id="CCAE010000001">
    <property type="protein sequence ID" value="CDN85770.1"/>
    <property type="molecule type" value="Genomic_DNA"/>
</dbReference>
<dbReference type="AlphaFoldDB" id="A0A1L1P960"/>
<dbReference type="Proteomes" id="UP000028878">
    <property type="component" value="Unassembled WGS sequence"/>
</dbReference>
<keyword evidence="2" id="KW-1185">Reference proteome</keyword>
<accession>A0A1L1P960</accession>
<evidence type="ECO:0000313" key="2">
    <source>
        <dbReference type="Proteomes" id="UP000028878"/>
    </source>
</evidence>
<organism evidence="1 2">
    <name type="scientific">Hydrogenophaga intermedia</name>
    <dbReference type="NCBI Taxonomy" id="65786"/>
    <lineage>
        <taxon>Bacteria</taxon>
        <taxon>Pseudomonadati</taxon>
        <taxon>Pseudomonadota</taxon>
        <taxon>Betaproteobacteria</taxon>
        <taxon>Burkholderiales</taxon>
        <taxon>Comamonadaceae</taxon>
        <taxon>Hydrogenophaga</taxon>
    </lineage>
</organism>
<reference evidence="2" key="1">
    <citation type="submission" date="2014-11" db="EMBL/GenBank/DDBJ databases">
        <title>Draft genome sequence of Hydrogenophaga intermedia S1.</title>
        <authorList>
            <person name="Gan H.M."/>
            <person name="Chew T.H."/>
            <person name="Stolz A."/>
        </authorList>
    </citation>
    <scope>NUCLEOTIDE SEQUENCE [LARGE SCALE GENOMIC DNA]</scope>
    <source>
        <strain evidence="2">S1</strain>
    </source>
</reference>
<proteinExistence type="predicted"/>
<evidence type="ECO:0000313" key="1">
    <source>
        <dbReference type="EMBL" id="CDN85770.1"/>
    </source>
</evidence>
<name>A0A1L1P960_HYDIT</name>